<feature type="compositionally biased region" description="Pro residues" evidence="1">
    <location>
        <begin position="92"/>
        <end position="103"/>
    </location>
</feature>
<keyword evidence="4" id="KW-1185">Reference proteome</keyword>
<feature type="compositionally biased region" description="Low complexity" evidence="1">
    <location>
        <begin position="77"/>
        <end position="91"/>
    </location>
</feature>
<protein>
    <recommendedName>
        <fullName evidence="5">PknH-like extracellular domain-containing protein</fullName>
    </recommendedName>
</protein>
<dbReference type="Proteomes" id="UP000604117">
    <property type="component" value="Unassembled WGS sequence"/>
</dbReference>
<feature type="transmembrane region" description="Helical" evidence="2">
    <location>
        <begin position="40"/>
        <end position="63"/>
    </location>
</feature>
<keyword evidence="2" id="KW-1133">Transmembrane helix</keyword>
<feature type="region of interest" description="Disordered" evidence="1">
    <location>
        <begin position="62"/>
        <end position="106"/>
    </location>
</feature>
<evidence type="ECO:0000256" key="1">
    <source>
        <dbReference type="SAM" id="MobiDB-lite"/>
    </source>
</evidence>
<dbReference type="EMBL" id="BONE01000003">
    <property type="protein sequence ID" value="GIF71067.1"/>
    <property type="molecule type" value="Genomic_DNA"/>
</dbReference>
<dbReference type="RefSeq" id="WP_203710560.1">
    <property type="nucleotide sequence ID" value="NZ_BONE01000003.1"/>
</dbReference>
<evidence type="ECO:0008006" key="5">
    <source>
        <dbReference type="Google" id="ProtNLM"/>
    </source>
</evidence>
<accession>A0ABQ4CIG1</accession>
<reference evidence="3 4" key="1">
    <citation type="submission" date="2021-01" db="EMBL/GenBank/DDBJ databases">
        <title>Whole genome shotgun sequence of Asanoa siamensis NBRC 107932.</title>
        <authorList>
            <person name="Komaki H."/>
            <person name="Tamura T."/>
        </authorList>
    </citation>
    <scope>NUCLEOTIDE SEQUENCE [LARGE SCALE GENOMIC DNA]</scope>
    <source>
        <strain evidence="3 4">NBRC 107932</strain>
    </source>
</reference>
<gene>
    <name evidence="3" type="ORF">Asi02nite_05850</name>
</gene>
<comment type="caution">
    <text evidence="3">The sequence shown here is derived from an EMBL/GenBank/DDBJ whole genome shotgun (WGS) entry which is preliminary data.</text>
</comment>
<evidence type="ECO:0000313" key="4">
    <source>
        <dbReference type="Proteomes" id="UP000604117"/>
    </source>
</evidence>
<proteinExistence type="predicted"/>
<keyword evidence="2" id="KW-0472">Membrane</keyword>
<evidence type="ECO:0000256" key="2">
    <source>
        <dbReference type="SAM" id="Phobius"/>
    </source>
</evidence>
<sequence length="270" mass="28394">MDEQRLDDVFDRFRGGAPLAVAAGADAAREAFRRRRHTRAVVAGAFAALAVAAPSVAFAAGAFDRTPPPPGVIASDPPARTTEPTQRTTAPPTTPPSTPPRPTEPADVPAAALLRELDVPAGYRYRGDAVDGDWSLAAIAASCDPPRGVEPPGVAQRGAAFRRGPDESLLQVVERMPTSSAARQWLDELPDRLGTDCGRVRFAVVAEDFAGDGSLVVRATADGGEPNLYVFVRQGPLLTQIWQKHQVTVGVAEDLGRAAADRLCQGTAAC</sequence>
<organism evidence="3 4">
    <name type="scientific">Asanoa siamensis</name>
    <dbReference type="NCBI Taxonomy" id="926357"/>
    <lineage>
        <taxon>Bacteria</taxon>
        <taxon>Bacillati</taxon>
        <taxon>Actinomycetota</taxon>
        <taxon>Actinomycetes</taxon>
        <taxon>Micromonosporales</taxon>
        <taxon>Micromonosporaceae</taxon>
        <taxon>Asanoa</taxon>
    </lineage>
</organism>
<keyword evidence="2" id="KW-0812">Transmembrane</keyword>
<evidence type="ECO:0000313" key="3">
    <source>
        <dbReference type="EMBL" id="GIF71067.1"/>
    </source>
</evidence>
<name>A0ABQ4CIG1_9ACTN</name>